<organism evidence="2 3">
    <name type="scientific">Paenibacillus polymyxa</name>
    <name type="common">Bacillus polymyxa</name>
    <dbReference type="NCBI Taxonomy" id="1406"/>
    <lineage>
        <taxon>Bacteria</taxon>
        <taxon>Bacillati</taxon>
        <taxon>Bacillota</taxon>
        <taxon>Bacilli</taxon>
        <taxon>Bacillales</taxon>
        <taxon>Paenibacillaceae</taxon>
        <taxon>Paenibacillus</taxon>
    </lineage>
</organism>
<name>A0A8I1LU95_PAEPO</name>
<proteinExistence type="predicted"/>
<dbReference type="RefSeq" id="WP_029518226.1">
    <property type="nucleotide sequence ID" value="NZ_ALJV01000205.1"/>
</dbReference>
<gene>
    <name evidence="2" type="ORF">JDW19_12030</name>
</gene>
<evidence type="ECO:0000313" key="2">
    <source>
        <dbReference type="EMBL" id="MBM0633863.1"/>
    </source>
</evidence>
<feature type="transmembrane region" description="Helical" evidence="1">
    <location>
        <begin position="12"/>
        <end position="30"/>
    </location>
</feature>
<evidence type="ECO:0000256" key="1">
    <source>
        <dbReference type="SAM" id="Phobius"/>
    </source>
</evidence>
<protein>
    <submittedName>
        <fullName evidence="2">Uncharacterized protein</fullName>
    </submittedName>
</protein>
<reference evidence="2" key="1">
    <citation type="submission" date="2020-12" db="EMBL/GenBank/DDBJ databases">
        <title>Paenibacillus polymyxa LMG 27872: a double-edged sword.</title>
        <authorList>
            <person name="Langendries S."/>
            <person name="Garcia Mendez S."/>
            <person name="Beirinckx S."/>
            <person name="Viaene T."/>
            <person name="Baeyen S."/>
            <person name="Goeminne G."/>
            <person name="Willems A."/>
            <person name="Debode J."/>
            <person name="Goormachtig S."/>
        </authorList>
    </citation>
    <scope>NUCLEOTIDE SEQUENCE</scope>
    <source>
        <strain evidence="2">LMG 27872</strain>
    </source>
</reference>
<comment type="caution">
    <text evidence="2">The sequence shown here is derived from an EMBL/GenBank/DDBJ whole genome shotgun (WGS) entry which is preliminary data.</text>
</comment>
<keyword evidence="1" id="KW-1133">Transmembrane helix</keyword>
<keyword evidence="1" id="KW-0472">Membrane</keyword>
<accession>A0A8I1LU95</accession>
<feature type="transmembrane region" description="Helical" evidence="1">
    <location>
        <begin position="36"/>
        <end position="56"/>
    </location>
</feature>
<dbReference type="Proteomes" id="UP000650605">
    <property type="component" value="Unassembled WGS sequence"/>
</dbReference>
<dbReference type="AlphaFoldDB" id="A0A8I1LU95"/>
<evidence type="ECO:0000313" key="3">
    <source>
        <dbReference type="Proteomes" id="UP000650605"/>
    </source>
</evidence>
<dbReference type="EMBL" id="JAEHFQ010000005">
    <property type="protein sequence ID" value="MBM0633863.1"/>
    <property type="molecule type" value="Genomic_DNA"/>
</dbReference>
<sequence length="66" mass="7547">MNFIKSIYTKQNVNSSVLFFAFLVLYSVFSKIEIKPVALLLFTVAFAFFNALSKFVQSTRSDNDPK</sequence>
<keyword evidence="1" id="KW-0812">Transmembrane</keyword>